<accession>A0ACC8X9Z9</accession>
<evidence type="ECO:0000313" key="2">
    <source>
        <dbReference type="Proteomes" id="UP000188605"/>
    </source>
</evidence>
<proteinExistence type="predicted"/>
<keyword evidence="2" id="KW-1185">Reference proteome</keyword>
<organism evidence="1 2">
    <name type="scientific">Candidatus Epulonipiscium fishelsonii</name>
    <dbReference type="NCBI Taxonomy" id="77094"/>
    <lineage>
        <taxon>Bacteria</taxon>
        <taxon>Bacillati</taxon>
        <taxon>Bacillota</taxon>
        <taxon>Clostridia</taxon>
        <taxon>Lachnospirales</taxon>
        <taxon>Lachnospiraceae</taxon>
        <taxon>Candidatus Epulonipiscium</taxon>
    </lineage>
</organism>
<evidence type="ECO:0000313" key="1">
    <source>
        <dbReference type="EMBL" id="ONI39164.1"/>
    </source>
</evidence>
<protein>
    <submittedName>
        <fullName evidence="1">Uncharacterized protein</fullName>
    </submittedName>
</protein>
<dbReference type="EMBL" id="LJDB01000070">
    <property type="protein sequence ID" value="ONI39164.1"/>
    <property type="molecule type" value="Genomic_DNA"/>
</dbReference>
<name>A0ACC8X9Z9_9FIRM</name>
<gene>
    <name evidence="1" type="ORF">AN396_08980</name>
</gene>
<reference evidence="1" key="1">
    <citation type="submission" date="2016-08" db="EMBL/GenBank/DDBJ databases">
        <authorList>
            <person name="Ngugi D.K."/>
            <person name="Miyake S."/>
            <person name="Stingl U."/>
        </authorList>
    </citation>
    <scope>NUCLEOTIDE SEQUENCE</scope>
    <source>
        <strain evidence="1">SCG-B11WGA-EpuloA1</strain>
    </source>
</reference>
<dbReference type="Proteomes" id="UP000188605">
    <property type="component" value="Unassembled WGS sequence"/>
</dbReference>
<comment type="caution">
    <text evidence="1">The sequence shown here is derived from an EMBL/GenBank/DDBJ whole genome shotgun (WGS) entry which is preliminary data.</text>
</comment>
<sequence length="86" mass="9083">MFGKIGMGELLVVLVIILLIFGPSKLPALAKSLGQSLREFRKGTQDLTNSLETFADEPVVNTTTLDQTKSVSTTAETASASVNSPS</sequence>